<keyword evidence="8" id="KW-0547">Nucleotide-binding</keyword>
<dbReference type="CDD" id="cd00082">
    <property type="entry name" value="HisKA"/>
    <property type="match status" value="1"/>
</dbReference>
<dbReference type="Pfam" id="PF13492">
    <property type="entry name" value="GAF_3"/>
    <property type="match status" value="1"/>
</dbReference>
<dbReference type="GO" id="GO:0005524">
    <property type="term" value="F:ATP binding"/>
    <property type="evidence" value="ECO:0007669"/>
    <property type="project" value="UniProtKB-KW"/>
</dbReference>
<dbReference type="Gene3D" id="3.30.450.40">
    <property type="match status" value="1"/>
</dbReference>
<keyword evidence="4" id="KW-0472">Membrane</keyword>
<gene>
    <name evidence="8" type="ORF">SYV04_08890</name>
</gene>
<keyword evidence="3" id="KW-0597">Phosphoprotein</keyword>
<dbReference type="NCBIfam" id="TIGR00229">
    <property type="entry name" value="sensory_box"/>
    <property type="match status" value="1"/>
</dbReference>
<dbReference type="PROSITE" id="PS50109">
    <property type="entry name" value="HIS_KIN"/>
    <property type="match status" value="1"/>
</dbReference>
<dbReference type="SMART" id="SM00387">
    <property type="entry name" value="HATPase_c"/>
    <property type="match status" value="1"/>
</dbReference>
<dbReference type="PROSITE" id="PS50112">
    <property type="entry name" value="PAS"/>
    <property type="match status" value="1"/>
</dbReference>
<keyword evidence="4" id="KW-1133">Transmembrane helix</keyword>
<evidence type="ECO:0000259" key="7">
    <source>
        <dbReference type="PROSITE" id="PS50113"/>
    </source>
</evidence>
<dbReference type="InterPro" id="IPR035965">
    <property type="entry name" value="PAS-like_dom_sf"/>
</dbReference>
<protein>
    <recommendedName>
        <fullName evidence="2">histidine kinase</fullName>
        <ecNumber evidence="2">2.7.13.3</ecNumber>
    </recommendedName>
</protein>
<dbReference type="InterPro" id="IPR003018">
    <property type="entry name" value="GAF"/>
</dbReference>
<dbReference type="RefSeq" id="WP_321545218.1">
    <property type="nucleotide sequence ID" value="NZ_JAXIVS010000002.1"/>
</dbReference>
<evidence type="ECO:0000313" key="8">
    <source>
        <dbReference type="EMBL" id="MDY7226500.1"/>
    </source>
</evidence>
<name>A0ABU5GZD3_9BACT</name>
<evidence type="ECO:0000256" key="1">
    <source>
        <dbReference type="ARBA" id="ARBA00000085"/>
    </source>
</evidence>
<dbReference type="CDD" id="cd00075">
    <property type="entry name" value="HATPase"/>
    <property type="match status" value="1"/>
</dbReference>
<dbReference type="Gene3D" id="3.30.450.20">
    <property type="entry name" value="PAS domain"/>
    <property type="match status" value="1"/>
</dbReference>
<dbReference type="SMART" id="SM00091">
    <property type="entry name" value="PAS"/>
    <property type="match status" value="1"/>
</dbReference>
<dbReference type="SUPFAM" id="SSF47384">
    <property type="entry name" value="Homodimeric domain of signal transducing histidine kinase"/>
    <property type="match status" value="1"/>
</dbReference>
<dbReference type="PROSITE" id="PS50113">
    <property type="entry name" value="PAC"/>
    <property type="match status" value="1"/>
</dbReference>
<comment type="catalytic activity">
    <reaction evidence="1">
        <text>ATP + protein L-histidine = ADP + protein N-phospho-L-histidine.</text>
        <dbReference type="EC" id="2.7.13.3"/>
    </reaction>
</comment>
<reference evidence="8 9" key="1">
    <citation type="submission" date="2023-12" db="EMBL/GenBank/DDBJ databases">
        <title>the genome sequence of Hyalangium sp. s54d21.</title>
        <authorList>
            <person name="Zhang X."/>
        </authorList>
    </citation>
    <scope>NUCLEOTIDE SEQUENCE [LARGE SCALE GENOMIC DNA]</scope>
    <source>
        <strain evidence="9">s54d21</strain>
    </source>
</reference>
<keyword evidence="4" id="KW-0812">Transmembrane</keyword>
<dbReference type="PANTHER" id="PTHR43547:SF2">
    <property type="entry name" value="HYBRID SIGNAL TRANSDUCTION HISTIDINE KINASE C"/>
    <property type="match status" value="1"/>
</dbReference>
<evidence type="ECO:0000259" key="5">
    <source>
        <dbReference type="PROSITE" id="PS50109"/>
    </source>
</evidence>
<sequence>MRRRWTFARRVGAGLVASGVVAVAILVTSVLAVRSVHVGNEMEVLERSTDLLEVERLRRSFSDKVASSRDFMLTRQPLFHERKQADRQRFLSVMERLRMRLRNGEEAVLLTEVSRTENAHEQALSGLLEPLIREPGLRAVDAQQVTLMGHTRDQTEAALERLVRHSEARLVSTIQEEVLEDRSALVLVISVASLGMLGMVCLAWVLTRQVRPLYKEAEASEQRFRLVVEGVQDYAIYLLDSRGRVESWNPGAERIKGWREDEVLGRHISIFYTPEAVAAGEPERDLTRAERDGRLRAEGWRVRKDGTRFWGEVIYTALRDDAGELRGFAKVTRDITERRRVERTQRLFAEAGRIFNQLLEPDLTLAELARLMVPELADGCVLFLLSPGGRLLPRAVTHAEADKERALWELLHRYPPDMDSPCGLAPVIRIGHAERAEEVTEERLAEVAWDEDHLRLLRRLELRSALSVPVAVGEQRSGALVLVSSSPERRYTATDQVFLEELAGRAALAVDNARLFQEAQRALELIGVASHDLGNPLNAMQLLLARLQRVVPEHEPERVREGLAAALRHGQRLGQLLHNLLDLSRLSSGKLALEVSRVDLAELVREVVERHTEQAAEAGCTIRIEAEAGLVGWWDRLRLERVVTNLLSNALKFGRGKPVELRLERVGGHAQLTVRDHGVGIPPEAQRRIFERFERERSAGQHAGFGLGLYIVRQLVEAHGGTIRVDSTPGDGAAFTVDLPQELHPGVDLGPSFGSDRH</sequence>
<evidence type="ECO:0000256" key="3">
    <source>
        <dbReference type="ARBA" id="ARBA00022553"/>
    </source>
</evidence>
<dbReference type="Pfam" id="PF13426">
    <property type="entry name" value="PAS_9"/>
    <property type="match status" value="1"/>
</dbReference>
<dbReference type="InterPro" id="IPR003661">
    <property type="entry name" value="HisK_dim/P_dom"/>
</dbReference>
<dbReference type="PANTHER" id="PTHR43547">
    <property type="entry name" value="TWO-COMPONENT HISTIDINE KINASE"/>
    <property type="match status" value="1"/>
</dbReference>
<keyword evidence="8" id="KW-0067">ATP-binding</keyword>
<feature type="domain" description="PAS" evidence="6">
    <location>
        <begin position="220"/>
        <end position="275"/>
    </location>
</feature>
<dbReference type="Proteomes" id="UP001291309">
    <property type="component" value="Unassembled WGS sequence"/>
</dbReference>
<evidence type="ECO:0000313" key="9">
    <source>
        <dbReference type="Proteomes" id="UP001291309"/>
    </source>
</evidence>
<dbReference type="SMART" id="SM00065">
    <property type="entry name" value="GAF"/>
    <property type="match status" value="1"/>
</dbReference>
<evidence type="ECO:0000259" key="6">
    <source>
        <dbReference type="PROSITE" id="PS50112"/>
    </source>
</evidence>
<organism evidence="8 9">
    <name type="scientific">Hyalangium rubrum</name>
    <dbReference type="NCBI Taxonomy" id="3103134"/>
    <lineage>
        <taxon>Bacteria</taxon>
        <taxon>Pseudomonadati</taxon>
        <taxon>Myxococcota</taxon>
        <taxon>Myxococcia</taxon>
        <taxon>Myxococcales</taxon>
        <taxon>Cystobacterineae</taxon>
        <taxon>Archangiaceae</taxon>
        <taxon>Hyalangium</taxon>
    </lineage>
</organism>
<proteinExistence type="predicted"/>
<dbReference type="InterPro" id="IPR005467">
    <property type="entry name" value="His_kinase_dom"/>
</dbReference>
<feature type="domain" description="PAC" evidence="7">
    <location>
        <begin position="295"/>
        <end position="347"/>
    </location>
</feature>
<dbReference type="InterPro" id="IPR036097">
    <property type="entry name" value="HisK_dim/P_sf"/>
</dbReference>
<dbReference type="SUPFAM" id="SSF55874">
    <property type="entry name" value="ATPase domain of HSP90 chaperone/DNA topoisomerase II/histidine kinase"/>
    <property type="match status" value="1"/>
</dbReference>
<dbReference type="InterPro" id="IPR000700">
    <property type="entry name" value="PAS-assoc_C"/>
</dbReference>
<feature type="transmembrane region" description="Helical" evidence="4">
    <location>
        <begin position="184"/>
        <end position="206"/>
    </location>
</feature>
<dbReference type="Gene3D" id="1.10.287.130">
    <property type="match status" value="1"/>
</dbReference>
<dbReference type="Gene3D" id="3.30.565.10">
    <property type="entry name" value="Histidine kinase-like ATPase, C-terminal domain"/>
    <property type="match status" value="1"/>
</dbReference>
<dbReference type="EMBL" id="JAXIVS010000002">
    <property type="protein sequence ID" value="MDY7226500.1"/>
    <property type="molecule type" value="Genomic_DNA"/>
</dbReference>
<dbReference type="SMART" id="SM00388">
    <property type="entry name" value="HisKA"/>
    <property type="match status" value="1"/>
</dbReference>
<dbReference type="Pfam" id="PF02518">
    <property type="entry name" value="HATPase_c"/>
    <property type="match status" value="1"/>
</dbReference>
<evidence type="ECO:0000256" key="2">
    <source>
        <dbReference type="ARBA" id="ARBA00012438"/>
    </source>
</evidence>
<dbReference type="CDD" id="cd00130">
    <property type="entry name" value="PAS"/>
    <property type="match status" value="1"/>
</dbReference>
<evidence type="ECO:0000256" key="4">
    <source>
        <dbReference type="SAM" id="Phobius"/>
    </source>
</evidence>
<dbReference type="InterPro" id="IPR036890">
    <property type="entry name" value="HATPase_C_sf"/>
</dbReference>
<dbReference type="PRINTS" id="PR00344">
    <property type="entry name" value="BCTRLSENSOR"/>
</dbReference>
<dbReference type="InterPro" id="IPR003594">
    <property type="entry name" value="HATPase_dom"/>
</dbReference>
<dbReference type="InterPro" id="IPR000014">
    <property type="entry name" value="PAS"/>
</dbReference>
<feature type="domain" description="Histidine kinase" evidence="5">
    <location>
        <begin position="528"/>
        <end position="743"/>
    </location>
</feature>
<comment type="caution">
    <text evidence="8">The sequence shown here is derived from an EMBL/GenBank/DDBJ whole genome shotgun (WGS) entry which is preliminary data.</text>
</comment>
<dbReference type="EC" id="2.7.13.3" evidence="2"/>
<keyword evidence="9" id="KW-1185">Reference proteome</keyword>
<dbReference type="InterPro" id="IPR004358">
    <property type="entry name" value="Sig_transdc_His_kin-like_C"/>
</dbReference>
<dbReference type="InterPro" id="IPR029016">
    <property type="entry name" value="GAF-like_dom_sf"/>
</dbReference>
<dbReference type="Pfam" id="PF00512">
    <property type="entry name" value="HisKA"/>
    <property type="match status" value="1"/>
</dbReference>
<dbReference type="SUPFAM" id="SSF55785">
    <property type="entry name" value="PYP-like sensor domain (PAS domain)"/>
    <property type="match status" value="1"/>
</dbReference>
<accession>A0ABU5GZD3</accession>
<dbReference type="SUPFAM" id="SSF55781">
    <property type="entry name" value="GAF domain-like"/>
    <property type="match status" value="1"/>
</dbReference>